<keyword evidence="4" id="KW-1134">Transmembrane beta strand</keyword>
<dbReference type="PANTHER" id="PTHR30026">
    <property type="entry name" value="OUTER MEMBRANE PROTEIN TOLC"/>
    <property type="match status" value="1"/>
</dbReference>
<keyword evidence="9" id="KW-1185">Reference proteome</keyword>
<dbReference type="AlphaFoldDB" id="A0A7X4GJ35"/>
<proteinExistence type="inferred from homology"/>
<dbReference type="PANTHER" id="PTHR30026:SF22">
    <property type="entry name" value="OUTER MEMBRANE EFFLUX PROTEIN"/>
    <property type="match status" value="1"/>
</dbReference>
<evidence type="ECO:0000256" key="1">
    <source>
        <dbReference type="ARBA" id="ARBA00004442"/>
    </source>
</evidence>
<evidence type="ECO:0000313" key="9">
    <source>
        <dbReference type="Proteomes" id="UP000465810"/>
    </source>
</evidence>
<dbReference type="InterPro" id="IPR051906">
    <property type="entry name" value="TolC-like"/>
</dbReference>
<gene>
    <name evidence="8" type="ORF">GR702_15945</name>
</gene>
<comment type="subcellular location">
    <subcellularLocation>
        <location evidence="1">Cell outer membrane</location>
    </subcellularLocation>
</comment>
<sequence>MTVEEAVAIGLERHPEMAAASAEIRAARTEVNVAKGGYLPSVTLSGGPQEVSPDQWAYDVTAAQMVHDWGQVRSQVRGARATERQRQEEWLVARDEAALDVVETYLDLLLAQRQREVDLAQITTLEDFAQMTGLRAQGGYADRSEPDRSKLELARARQRLASDEGLLADAAAQFETLVGTGPGSMVEPAPRSMIRAIAAEDIDALVDAAPLYRKTVEDTQYARAEYEGTRASLLPRVNLEASALSREIGGRMESDAVVAVRLRMAPMQGLSSFDRLEGAGERVDAAQWREGAARREIERRLRNLTTNGTALAEQEEALSRQVGSAGELGGLYREQFEAGKRDIIDLITIQREHYDARRSLNEVHLQLIRIQYQIAAQLGRLTDLIAMKGGEQ</sequence>
<keyword evidence="3" id="KW-0813">Transport</keyword>
<dbReference type="GO" id="GO:0015288">
    <property type="term" value="F:porin activity"/>
    <property type="evidence" value="ECO:0007669"/>
    <property type="project" value="TreeGrafter"/>
</dbReference>
<keyword evidence="7" id="KW-0998">Cell outer membrane</keyword>
<dbReference type="Pfam" id="PF02321">
    <property type="entry name" value="OEP"/>
    <property type="match status" value="2"/>
</dbReference>
<keyword evidence="6" id="KW-0472">Membrane</keyword>
<dbReference type="EMBL" id="WVTD01000013">
    <property type="protein sequence ID" value="MYL99260.1"/>
    <property type="molecule type" value="Genomic_DNA"/>
</dbReference>
<comment type="caution">
    <text evidence="8">The sequence shown here is derived from an EMBL/GenBank/DDBJ whole genome shotgun (WGS) entry which is preliminary data.</text>
</comment>
<protein>
    <submittedName>
        <fullName evidence="8">TolC family protein</fullName>
    </submittedName>
</protein>
<dbReference type="GO" id="GO:0015562">
    <property type="term" value="F:efflux transmembrane transporter activity"/>
    <property type="evidence" value="ECO:0007669"/>
    <property type="project" value="InterPro"/>
</dbReference>
<organism evidence="8 9">
    <name type="scientific">Novosphingobium silvae</name>
    <dbReference type="NCBI Taxonomy" id="2692619"/>
    <lineage>
        <taxon>Bacteria</taxon>
        <taxon>Pseudomonadati</taxon>
        <taxon>Pseudomonadota</taxon>
        <taxon>Alphaproteobacteria</taxon>
        <taxon>Sphingomonadales</taxon>
        <taxon>Sphingomonadaceae</taxon>
        <taxon>Novosphingobium</taxon>
    </lineage>
</organism>
<keyword evidence="5" id="KW-0812">Transmembrane</keyword>
<comment type="similarity">
    <text evidence="2">Belongs to the outer membrane factor (OMF) (TC 1.B.17) family.</text>
</comment>
<dbReference type="InterPro" id="IPR003423">
    <property type="entry name" value="OMP_efflux"/>
</dbReference>
<reference evidence="8 9" key="1">
    <citation type="submission" date="2019-12" db="EMBL/GenBank/DDBJ databases">
        <authorList>
            <person name="Feng G."/>
            <person name="Zhu H."/>
        </authorList>
    </citation>
    <scope>NUCLEOTIDE SEQUENCE [LARGE SCALE GENOMIC DNA]</scope>
    <source>
        <strain evidence="8 9">FGD1</strain>
    </source>
</reference>
<name>A0A7X4GJ35_9SPHN</name>
<evidence type="ECO:0000256" key="6">
    <source>
        <dbReference type="ARBA" id="ARBA00023136"/>
    </source>
</evidence>
<evidence type="ECO:0000256" key="2">
    <source>
        <dbReference type="ARBA" id="ARBA00007613"/>
    </source>
</evidence>
<evidence type="ECO:0000256" key="7">
    <source>
        <dbReference type="ARBA" id="ARBA00023237"/>
    </source>
</evidence>
<accession>A0A7X4GJ35</accession>
<dbReference type="SUPFAM" id="SSF56954">
    <property type="entry name" value="Outer membrane efflux proteins (OEP)"/>
    <property type="match status" value="1"/>
</dbReference>
<evidence type="ECO:0000256" key="4">
    <source>
        <dbReference type="ARBA" id="ARBA00022452"/>
    </source>
</evidence>
<evidence type="ECO:0000256" key="3">
    <source>
        <dbReference type="ARBA" id="ARBA00022448"/>
    </source>
</evidence>
<dbReference type="Gene3D" id="1.20.1600.10">
    <property type="entry name" value="Outer membrane efflux proteins (OEP)"/>
    <property type="match status" value="1"/>
</dbReference>
<evidence type="ECO:0000256" key="5">
    <source>
        <dbReference type="ARBA" id="ARBA00022692"/>
    </source>
</evidence>
<dbReference type="GO" id="GO:1990281">
    <property type="term" value="C:efflux pump complex"/>
    <property type="evidence" value="ECO:0007669"/>
    <property type="project" value="TreeGrafter"/>
</dbReference>
<evidence type="ECO:0000313" key="8">
    <source>
        <dbReference type="EMBL" id="MYL99260.1"/>
    </source>
</evidence>
<dbReference type="GO" id="GO:0009279">
    <property type="term" value="C:cell outer membrane"/>
    <property type="evidence" value="ECO:0007669"/>
    <property type="project" value="UniProtKB-SubCell"/>
</dbReference>
<dbReference type="Proteomes" id="UP000465810">
    <property type="component" value="Unassembled WGS sequence"/>
</dbReference>